<dbReference type="OrthoDB" id="2617240at2"/>
<protein>
    <submittedName>
        <fullName evidence="1">Uncharacterized protein</fullName>
    </submittedName>
</protein>
<reference evidence="1 2" key="1">
    <citation type="submission" date="2017-07" db="EMBL/GenBank/DDBJ databases">
        <title>Genome sequencing and assembly of Paenibacillus rigui.</title>
        <authorList>
            <person name="Mayilraj S."/>
        </authorList>
    </citation>
    <scope>NUCLEOTIDE SEQUENCE [LARGE SCALE GENOMIC DNA]</scope>
    <source>
        <strain evidence="1 2">JCM 16352</strain>
    </source>
</reference>
<dbReference type="EMBL" id="NMQW01000002">
    <property type="protein sequence ID" value="OXM87748.1"/>
    <property type="molecule type" value="Genomic_DNA"/>
</dbReference>
<evidence type="ECO:0000313" key="2">
    <source>
        <dbReference type="Proteomes" id="UP000215509"/>
    </source>
</evidence>
<keyword evidence="2" id="KW-1185">Reference proteome</keyword>
<proteinExistence type="predicted"/>
<dbReference type="RefSeq" id="WP_094012998.1">
    <property type="nucleotide sequence ID" value="NZ_NMQW01000002.1"/>
</dbReference>
<comment type="caution">
    <text evidence="1">The sequence shown here is derived from an EMBL/GenBank/DDBJ whole genome shotgun (WGS) entry which is preliminary data.</text>
</comment>
<name>A0A229UWF4_9BACL</name>
<dbReference type="AlphaFoldDB" id="A0A229UWF4"/>
<sequence>MGETKRLLQRRLEHWRNAAAQWIGGTEEPEETESFIEEAQESRFIELDPALHARCKQLAEAQRTTVDAVVQQMVEHYWASRSSELITPISREQLERNPLLQLDALSKRNFRPFGETAYETE</sequence>
<evidence type="ECO:0000313" key="1">
    <source>
        <dbReference type="EMBL" id="OXM87748.1"/>
    </source>
</evidence>
<organism evidence="1 2">
    <name type="scientific">Paenibacillus rigui</name>
    <dbReference type="NCBI Taxonomy" id="554312"/>
    <lineage>
        <taxon>Bacteria</taxon>
        <taxon>Bacillati</taxon>
        <taxon>Bacillota</taxon>
        <taxon>Bacilli</taxon>
        <taxon>Bacillales</taxon>
        <taxon>Paenibacillaceae</taxon>
        <taxon>Paenibacillus</taxon>
    </lineage>
</organism>
<dbReference type="Proteomes" id="UP000215509">
    <property type="component" value="Unassembled WGS sequence"/>
</dbReference>
<gene>
    <name evidence="1" type="ORF">CF651_01105</name>
</gene>
<accession>A0A229UWF4</accession>